<dbReference type="AlphaFoldDB" id="A0A9Q8T404"/>
<name>A0A9Q8T404_9PEZI</name>
<dbReference type="Proteomes" id="UP000830671">
    <property type="component" value="Chromosome 7"/>
</dbReference>
<reference evidence="2" key="1">
    <citation type="journal article" date="2021" name="Mol. Plant Microbe Interact.">
        <title>Complete Genome Sequence of the Plant-Pathogenic Fungus Colletotrichum lupini.</title>
        <authorList>
            <person name="Baroncelli R."/>
            <person name="Pensec F."/>
            <person name="Da Lio D."/>
            <person name="Boufleur T."/>
            <person name="Vicente I."/>
            <person name="Sarrocco S."/>
            <person name="Picot A."/>
            <person name="Baraldi E."/>
            <person name="Sukno S."/>
            <person name="Thon M."/>
            <person name="Le Floch G."/>
        </authorList>
    </citation>
    <scope>NUCLEOTIDE SEQUENCE</scope>
    <source>
        <strain evidence="2">IMI 504893</strain>
    </source>
</reference>
<feature type="region of interest" description="Disordered" evidence="1">
    <location>
        <begin position="126"/>
        <end position="157"/>
    </location>
</feature>
<dbReference type="EMBL" id="CP019479">
    <property type="protein sequence ID" value="UQC88707.1"/>
    <property type="molecule type" value="Genomic_DNA"/>
</dbReference>
<evidence type="ECO:0000313" key="3">
    <source>
        <dbReference type="Proteomes" id="UP000830671"/>
    </source>
</evidence>
<accession>A0A9Q8T404</accession>
<evidence type="ECO:0000313" key="2">
    <source>
        <dbReference type="EMBL" id="UQC88707.1"/>
    </source>
</evidence>
<gene>
    <name evidence="2" type="ORF">CLUP02_14232</name>
</gene>
<dbReference type="GeneID" id="73348173"/>
<keyword evidence="3" id="KW-1185">Reference proteome</keyword>
<feature type="compositionally biased region" description="Polar residues" evidence="1">
    <location>
        <begin position="135"/>
        <end position="157"/>
    </location>
</feature>
<dbReference type="KEGG" id="clup:CLUP02_14232"/>
<sequence>MIIPGAAATGPVFLLKDVIHQAHLHPAEHSFPSPRVRLSHTPACQTKPSERPTEYKGNPVMKNAAFEFIPFPTGNFRPSHPWNKIKPLRDAVAYYTPIASAFCVKDFIKVDGKIVKLTWAAWQRTDKSQREARTSKSQKSTYNTRAGSAMTVDQSCD</sequence>
<organism evidence="2 3">
    <name type="scientific">Colletotrichum lupini</name>
    <dbReference type="NCBI Taxonomy" id="145971"/>
    <lineage>
        <taxon>Eukaryota</taxon>
        <taxon>Fungi</taxon>
        <taxon>Dikarya</taxon>
        <taxon>Ascomycota</taxon>
        <taxon>Pezizomycotina</taxon>
        <taxon>Sordariomycetes</taxon>
        <taxon>Hypocreomycetidae</taxon>
        <taxon>Glomerellales</taxon>
        <taxon>Glomerellaceae</taxon>
        <taxon>Colletotrichum</taxon>
        <taxon>Colletotrichum acutatum species complex</taxon>
    </lineage>
</organism>
<evidence type="ECO:0000256" key="1">
    <source>
        <dbReference type="SAM" id="MobiDB-lite"/>
    </source>
</evidence>
<protein>
    <submittedName>
        <fullName evidence="2">Uncharacterized protein</fullName>
    </submittedName>
</protein>
<dbReference type="RefSeq" id="XP_049150309.1">
    <property type="nucleotide sequence ID" value="XM_049293163.1"/>
</dbReference>
<feature type="region of interest" description="Disordered" evidence="1">
    <location>
        <begin position="30"/>
        <end position="57"/>
    </location>
</feature>
<proteinExistence type="predicted"/>